<dbReference type="RefSeq" id="WP_050355181.1">
    <property type="nucleotide sequence ID" value="NZ_LGSS01000006.1"/>
</dbReference>
<dbReference type="Proteomes" id="UP000037267">
    <property type="component" value="Unassembled WGS sequence"/>
</dbReference>
<dbReference type="STRING" id="1503.CLPU_6c01550"/>
<evidence type="ECO:0000313" key="2">
    <source>
        <dbReference type="Proteomes" id="UP000037267"/>
    </source>
</evidence>
<name>A0A0L0WAW4_GOTPU</name>
<sequence>MRKIGVIALIALLFFIALGPLVIGNEITLLSIKSNVFNCLKGKHMYFLGSRSKNIKFSEDKEITFNIDAETKKGDITISLLDSNENKIFETKNPSKTEIKTIKVEKGSNYIIKIDGRKHRGSYKVSWK</sequence>
<protein>
    <submittedName>
        <fullName evidence="1">Uncharacterized protein</fullName>
    </submittedName>
</protein>
<dbReference type="OrthoDB" id="1739408at2"/>
<dbReference type="AlphaFoldDB" id="A0A0L0WAW4"/>
<evidence type="ECO:0000313" key="1">
    <source>
        <dbReference type="EMBL" id="KNF08669.1"/>
    </source>
</evidence>
<reference evidence="2" key="1">
    <citation type="submission" date="2015-07" db="EMBL/GenBank/DDBJ databases">
        <title>Draft genome sequence of the purine-degrading Gottschalkia purinilyticum DSM 1384 (formerly Clostridium purinilyticum).</title>
        <authorList>
            <person name="Poehlein A."/>
            <person name="Schiel-Bengelsdorf B."/>
            <person name="Bengelsdorf F.R."/>
            <person name="Daniel R."/>
            <person name="Duerre P."/>
        </authorList>
    </citation>
    <scope>NUCLEOTIDE SEQUENCE [LARGE SCALE GENOMIC DNA]</scope>
    <source>
        <strain evidence="2">DSM 1384</strain>
    </source>
</reference>
<gene>
    <name evidence="1" type="ORF">CLPU_6c01550</name>
</gene>
<keyword evidence="2" id="KW-1185">Reference proteome</keyword>
<proteinExistence type="predicted"/>
<dbReference type="EMBL" id="LGSS01000006">
    <property type="protein sequence ID" value="KNF08669.1"/>
    <property type="molecule type" value="Genomic_DNA"/>
</dbReference>
<organism evidence="1 2">
    <name type="scientific">Gottschalkia purinilytica</name>
    <name type="common">Clostridium purinilyticum</name>
    <dbReference type="NCBI Taxonomy" id="1503"/>
    <lineage>
        <taxon>Bacteria</taxon>
        <taxon>Bacillati</taxon>
        <taxon>Bacillota</taxon>
        <taxon>Tissierellia</taxon>
        <taxon>Tissierellales</taxon>
        <taxon>Gottschalkiaceae</taxon>
        <taxon>Gottschalkia</taxon>
    </lineage>
</organism>
<comment type="caution">
    <text evidence="1">The sequence shown here is derived from an EMBL/GenBank/DDBJ whole genome shotgun (WGS) entry which is preliminary data.</text>
</comment>
<dbReference type="Gene3D" id="2.60.120.380">
    <property type="match status" value="1"/>
</dbReference>
<accession>A0A0L0WAW4</accession>